<evidence type="ECO:0000313" key="2">
    <source>
        <dbReference type="EMBL" id="GAH50318.1"/>
    </source>
</evidence>
<dbReference type="InterPro" id="IPR013517">
    <property type="entry name" value="FG-GAP"/>
</dbReference>
<sequence>TGTGFLDAVVRFEAISKKGKIVWYENRGSAAPEWNEHFIAAIVGPMSLDVADMDHDGDNDIVAGEHNLKHSSDAKAYVFENVDAKGETWKPHVVYVGDEHHDGTRAVDIDNDGDFDIISIGWGHDKVILYENRATDL</sequence>
<name>X1HYD8_9ZZZZ</name>
<gene>
    <name evidence="2" type="ORF">S03H2_35729</name>
</gene>
<protein>
    <recommendedName>
        <fullName evidence="3">VCBS repeat-containing protein</fullName>
    </recommendedName>
</protein>
<evidence type="ECO:0000256" key="1">
    <source>
        <dbReference type="ARBA" id="ARBA00022729"/>
    </source>
</evidence>
<accession>X1HYD8</accession>
<keyword evidence="1" id="KW-0732">Signal</keyword>
<dbReference type="AlphaFoldDB" id="X1HYD8"/>
<dbReference type="EMBL" id="BARU01021875">
    <property type="protein sequence ID" value="GAH50318.1"/>
    <property type="molecule type" value="Genomic_DNA"/>
</dbReference>
<feature type="non-terminal residue" evidence="2">
    <location>
        <position position="1"/>
    </location>
</feature>
<dbReference type="PANTHER" id="PTHR44103">
    <property type="entry name" value="PROPROTEIN CONVERTASE P"/>
    <property type="match status" value="1"/>
</dbReference>
<dbReference type="Gene3D" id="2.130.10.130">
    <property type="entry name" value="Integrin alpha, N-terminal"/>
    <property type="match status" value="1"/>
</dbReference>
<dbReference type="PANTHER" id="PTHR44103:SF1">
    <property type="entry name" value="PROPROTEIN CONVERTASE P"/>
    <property type="match status" value="1"/>
</dbReference>
<dbReference type="Pfam" id="PF13517">
    <property type="entry name" value="FG-GAP_3"/>
    <property type="match status" value="1"/>
</dbReference>
<organism evidence="2">
    <name type="scientific">marine sediment metagenome</name>
    <dbReference type="NCBI Taxonomy" id="412755"/>
    <lineage>
        <taxon>unclassified sequences</taxon>
        <taxon>metagenomes</taxon>
        <taxon>ecological metagenomes</taxon>
    </lineage>
</organism>
<dbReference type="InterPro" id="IPR028994">
    <property type="entry name" value="Integrin_alpha_N"/>
</dbReference>
<comment type="caution">
    <text evidence="2">The sequence shown here is derived from an EMBL/GenBank/DDBJ whole genome shotgun (WGS) entry which is preliminary data.</text>
</comment>
<reference evidence="2" key="1">
    <citation type="journal article" date="2014" name="Front. Microbiol.">
        <title>High frequency of phylogenetically diverse reductive dehalogenase-homologous genes in deep subseafloor sedimentary metagenomes.</title>
        <authorList>
            <person name="Kawai M."/>
            <person name="Futagami T."/>
            <person name="Toyoda A."/>
            <person name="Takaki Y."/>
            <person name="Nishi S."/>
            <person name="Hori S."/>
            <person name="Arai W."/>
            <person name="Tsubouchi T."/>
            <person name="Morono Y."/>
            <person name="Uchiyama I."/>
            <person name="Ito T."/>
            <person name="Fujiyama A."/>
            <person name="Inagaki F."/>
            <person name="Takami H."/>
        </authorList>
    </citation>
    <scope>NUCLEOTIDE SEQUENCE</scope>
    <source>
        <strain evidence="2">Expedition CK06-06</strain>
    </source>
</reference>
<proteinExistence type="predicted"/>
<evidence type="ECO:0008006" key="3">
    <source>
        <dbReference type="Google" id="ProtNLM"/>
    </source>
</evidence>
<dbReference type="SUPFAM" id="SSF69318">
    <property type="entry name" value="Integrin alpha N-terminal domain"/>
    <property type="match status" value="1"/>
</dbReference>